<name>A0A1M6PRM3_9BACT</name>
<keyword evidence="3" id="KW-1185">Reference proteome</keyword>
<organism evidence="2 3">
    <name type="scientific">Fibrobacter intestinalis</name>
    <dbReference type="NCBI Taxonomy" id="28122"/>
    <lineage>
        <taxon>Bacteria</taxon>
        <taxon>Pseudomonadati</taxon>
        <taxon>Fibrobacterota</taxon>
        <taxon>Fibrobacteria</taxon>
        <taxon>Fibrobacterales</taxon>
        <taxon>Fibrobacteraceae</taxon>
        <taxon>Fibrobacter</taxon>
    </lineage>
</organism>
<dbReference type="AlphaFoldDB" id="A0A1M6PRM3"/>
<gene>
    <name evidence="2" type="ORF">SAMN05720469_10185</name>
</gene>
<reference evidence="3" key="1">
    <citation type="submission" date="2016-11" db="EMBL/GenBank/DDBJ databases">
        <authorList>
            <person name="Varghese N."/>
            <person name="Submissions S."/>
        </authorList>
    </citation>
    <scope>NUCLEOTIDE SEQUENCE [LARGE SCALE GENOMIC DNA]</scope>
    <source>
        <strain evidence="3">UWOS</strain>
    </source>
</reference>
<dbReference type="RefSeq" id="WP_073301690.1">
    <property type="nucleotide sequence ID" value="NZ_FRAW01000001.1"/>
</dbReference>
<dbReference type="Pfam" id="PF19672">
    <property type="entry name" value="DUF6175"/>
    <property type="match status" value="1"/>
</dbReference>
<evidence type="ECO:0000313" key="2">
    <source>
        <dbReference type="EMBL" id="SHK10575.1"/>
    </source>
</evidence>
<dbReference type="Proteomes" id="UP000184275">
    <property type="component" value="Unassembled WGS sequence"/>
</dbReference>
<feature type="chain" id="PRO_5012477759" description="Lipoprotein" evidence="1">
    <location>
        <begin position="22"/>
        <end position="327"/>
    </location>
</feature>
<dbReference type="InterPro" id="IPR046173">
    <property type="entry name" value="DUF6175"/>
</dbReference>
<evidence type="ECO:0008006" key="4">
    <source>
        <dbReference type="Google" id="ProtNLM"/>
    </source>
</evidence>
<proteinExistence type="predicted"/>
<dbReference type="EMBL" id="FRAW01000001">
    <property type="protein sequence ID" value="SHK10575.1"/>
    <property type="molecule type" value="Genomic_DNA"/>
</dbReference>
<keyword evidence="1" id="KW-0732">Signal</keyword>
<feature type="signal peptide" evidence="1">
    <location>
        <begin position="1"/>
        <end position="21"/>
    </location>
</feature>
<sequence length="327" mass="35811">MKKIGVTLFLASLFVFGCASSGRISSDMVSHEAERERARQGYDALEAETHPTPKGEVRAQAASYNRPMNSVQKVPRPAVLPVLMVLPAVSNLNETPQKVIAQNPFSKAAMEGINEYLSQNGYEVKSLEGNAELDELVAMQSEISGEEDISYAASLILGADVYIKYSGAVRNNMVTVELSAYETSTARLLGSKTGMVQNHGSKTENLRYLVHSAVKKAMVGLEKTILGYWQADLQDGVQYKVILRINGEAGTALEDLHESVISALRSRFSKVRINKATDKTIDLILYANAQEFSDAFSVYGAIRELLSPLASVQKNNIAQKLIMMELN</sequence>
<evidence type="ECO:0000256" key="1">
    <source>
        <dbReference type="SAM" id="SignalP"/>
    </source>
</evidence>
<accession>A0A1M6PRM3</accession>
<protein>
    <recommendedName>
        <fullName evidence="4">Lipoprotein</fullName>
    </recommendedName>
</protein>
<dbReference type="PROSITE" id="PS51257">
    <property type="entry name" value="PROKAR_LIPOPROTEIN"/>
    <property type="match status" value="1"/>
</dbReference>
<evidence type="ECO:0000313" key="3">
    <source>
        <dbReference type="Proteomes" id="UP000184275"/>
    </source>
</evidence>